<dbReference type="InterPro" id="IPR049030">
    <property type="entry name" value="AI2M-like_HNH"/>
</dbReference>
<dbReference type="Pfam" id="PF21368">
    <property type="entry name" value="AI2M-like_HNH"/>
    <property type="match status" value="1"/>
</dbReference>
<evidence type="ECO:0000313" key="3">
    <source>
        <dbReference type="Proteomes" id="UP000238916"/>
    </source>
</evidence>
<dbReference type="Proteomes" id="UP000238916">
    <property type="component" value="Unassembled WGS sequence"/>
</dbReference>
<dbReference type="AlphaFoldDB" id="A0A2U3KCC3"/>
<organism evidence="2 3">
    <name type="scientific">Candidatus Desulfosporosinus infrequens</name>
    <dbReference type="NCBI Taxonomy" id="2043169"/>
    <lineage>
        <taxon>Bacteria</taxon>
        <taxon>Bacillati</taxon>
        <taxon>Bacillota</taxon>
        <taxon>Clostridia</taxon>
        <taxon>Eubacteriales</taxon>
        <taxon>Desulfitobacteriaceae</taxon>
        <taxon>Desulfosporosinus</taxon>
    </lineage>
</organism>
<proteinExistence type="predicted"/>
<dbReference type="EMBL" id="OMOF01000085">
    <property type="protein sequence ID" value="SPF37180.1"/>
    <property type="molecule type" value="Genomic_DNA"/>
</dbReference>
<evidence type="ECO:0000259" key="1">
    <source>
        <dbReference type="Pfam" id="PF21368"/>
    </source>
</evidence>
<protein>
    <recommendedName>
        <fullName evidence="1">AI2M/AI1M-like HNH endonuclease domain-containing protein</fullName>
    </recommendedName>
</protein>
<accession>A0A2U3KCC3</accession>
<evidence type="ECO:0000313" key="2">
    <source>
        <dbReference type="EMBL" id="SPF37180.1"/>
    </source>
</evidence>
<reference evidence="3" key="1">
    <citation type="submission" date="2018-02" db="EMBL/GenBank/DDBJ databases">
        <authorList>
            <person name="Hausmann B."/>
        </authorList>
    </citation>
    <scope>NUCLEOTIDE SEQUENCE [LARGE SCALE GENOMIC DNA]</scope>
    <source>
        <strain evidence="3">Peat soil MAG SbF1</strain>
    </source>
</reference>
<gene>
    <name evidence="2" type="ORF">SBF1_1750005</name>
</gene>
<name>A0A2U3KCC3_9FIRM</name>
<sequence>MVTYFEGFKLGFKKDAVIEDALLTGKIYNTKSQLIDRLLKDTCELCESSGNIEMHHVKKLRDLENNGRKEKPEWMKRMIAIRRKTLAVCYECHTKIHWETMMVRG</sequence>
<feature type="domain" description="AI2M/AI1M-like HNH endonuclease" evidence="1">
    <location>
        <begin position="43"/>
        <end position="93"/>
    </location>
</feature>